<evidence type="ECO:0000256" key="13">
    <source>
        <dbReference type="ARBA" id="ARBA00023136"/>
    </source>
</evidence>
<keyword evidence="8 15" id="KW-0479">Metal-binding</keyword>
<dbReference type="Proteomes" id="UP000298061">
    <property type="component" value="Unassembled WGS sequence"/>
</dbReference>
<evidence type="ECO:0000256" key="14">
    <source>
        <dbReference type="ARBA" id="ARBA00023180"/>
    </source>
</evidence>
<dbReference type="SUPFAM" id="SSF53187">
    <property type="entry name" value="Zn-dependent exopeptidases"/>
    <property type="match status" value="1"/>
</dbReference>
<keyword evidence="12" id="KW-0482">Metalloprotease</keyword>
<keyword evidence="5" id="KW-0926">Vacuole</keyword>
<proteinExistence type="inferred from homology"/>
<name>A0A4Y9ZI17_9AGAM</name>
<dbReference type="AlphaFoldDB" id="A0A4Y9ZI17"/>
<evidence type="ECO:0000256" key="5">
    <source>
        <dbReference type="ARBA" id="ARBA00022554"/>
    </source>
</evidence>
<gene>
    <name evidence="18" type="ORF">EWM64_g9637</name>
</gene>
<evidence type="ECO:0000256" key="3">
    <source>
        <dbReference type="ARBA" id="ARBA00004128"/>
    </source>
</evidence>
<evidence type="ECO:0000256" key="10">
    <source>
        <dbReference type="ARBA" id="ARBA00022833"/>
    </source>
</evidence>
<protein>
    <recommendedName>
        <fullName evidence="15">Peptide hydrolase</fullName>
        <ecNumber evidence="15">3.4.-.-</ecNumber>
    </recommendedName>
</protein>
<accession>A0A4Y9ZI17</accession>
<dbReference type="Pfam" id="PF04389">
    <property type="entry name" value="Peptidase_M28"/>
    <property type="match status" value="1"/>
</dbReference>
<evidence type="ECO:0000256" key="4">
    <source>
        <dbReference type="ARBA" id="ARBA00010918"/>
    </source>
</evidence>
<feature type="domain" description="HNH nuclease" evidence="17">
    <location>
        <begin position="171"/>
        <end position="266"/>
    </location>
</feature>
<dbReference type="InterPro" id="IPR007484">
    <property type="entry name" value="Peptidase_M28"/>
</dbReference>
<dbReference type="OrthoDB" id="2104739at2759"/>
<evidence type="ECO:0000256" key="6">
    <source>
        <dbReference type="ARBA" id="ARBA00022670"/>
    </source>
</evidence>
<dbReference type="EC" id="3.4.-.-" evidence="15"/>
<keyword evidence="6 15" id="KW-0645">Protease</keyword>
<dbReference type="InterPro" id="IPR003615">
    <property type="entry name" value="HNH_nuc"/>
</dbReference>
<evidence type="ECO:0000259" key="16">
    <source>
        <dbReference type="Pfam" id="PF04389"/>
    </source>
</evidence>
<comment type="cofactor">
    <cofactor evidence="1">
        <name>Zn(2+)</name>
        <dbReference type="ChEBI" id="CHEBI:29105"/>
    </cofactor>
</comment>
<comment type="similarity">
    <text evidence="4 15">Belongs to the peptidase M28 family.</text>
</comment>
<evidence type="ECO:0000256" key="11">
    <source>
        <dbReference type="ARBA" id="ARBA00022989"/>
    </source>
</evidence>
<dbReference type="PANTHER" id="PTHR12147:SF58">
    <property type="entry name" value="VACUOLAR MEMBRANE PROTEASE"/>
    <property type="match status" value="1"/>
</dbReference>
<evidence type="ECO:0000256" key="2">
    <source>
        <dbReference type="ARBA" id="ARBA00003273"/>
    </source>
</evidence>
<keyword evidence="11" id="KW-1133">Transmembrane helix</keyword>
<dbReference type="Gene3D" id="3.40.630.10">
    <property type="entry name" value="Zn peptidases"/>
    <property type="match status" value="1"/>
</dbReference>
<keyword evidence="9 15" id="KW-0378">Hydrolase</keyword>
<dbReference type="GO" id="GO:0046872">
    <property type="term" value="F:metal ion binding"/>
    <property type="evidence" value="ECO:0007669"/>
    <property type="project" value="UniProtKB-KW"/>
</dbReference>
<feature type="domain" description="Peptidase M28" evidence="16">
    <location>
        <begin position="493"/>
        <end position="573"/>
    </location>
</feature>
<dbReference type="InterPro" id="IPR045175">
    <property type="entry name" value="M28_fam"/>
</dbReference>
<comment type="function">
    <text evidence="2">May be involved in vacuolar sorting and osmoregulation.</text>
</comment>
<evidence type="ECO:0000259" key="17">
    <source>
        <dbReference type="Pfam" id="PF13391"/>
    </source>
</evidence>
<dbReference type="STRING" id="135208.A0A4Y9ZI17"/>
<keyword evidence="10 15" id="KW-0862">Zinc</keyword>
<dbReference type="GO" id="GO:0008235">
    <property type="term" value="F:metalloexopeptidase activity"/>
    <property type="evidence" value="ECO:0007669"/>
    <property type="project" value="InterPro"/>
</dbReference>
<evidence type="ECO:0000313" key="19">
    <source>
        <dbReference type="Proteomes" id="UP000298061"/>
    </source>
</evidence>
<keyword evidence="13" id="KW-0472">Membrane</keyword>
<comment type="caution">
    <text evidence="18">The sequence shown here is derived from an EMBL/GenBank/DDBJ whole genome shotgun (WGS) entry which is preliminary data.</text>
</comment>
<keyword evidence="7" id="KW-0812">Transmembrane</keyword>
<sequence length="576" mass="64180">MGEPLSPELTHQSPSVVSALNTCRNVEANLMRQCSSENSKVVNADLERHLVYVRILGYLLVYGPSITAETWVAKCIHSCKDDDELLDLGPFFDQHLLASCMHIIVVFSLSYNEMSLMPVCKHKKGTPVVSRITSRPSFNRLQDFIKANLVKSPQSHSEARKSALLRDNFRCVISGCIDHKIYMKHPELIPDLHDNMSATECCHIISQSTNDFAVVRVGDKIEYAANVWTIFNYFGCPEMLNDLAGMKVHSMANVLTMETTLHDLFDTLNLWLEETNVLNRYKVKFVPLVSGIIRSKRVPEVVELTSADPDLALPSPVYLRLHAACCKVAQMSGAAQYHDRIDRETEDFDPMFATEEEFSTLLNARLHDLAPGHLVLCYVMHGHPLKLVFRIRICCNGEEVVIVAPDHHNLMLRARSSSSSYRSDLSLSITARPPALAYSSTYHSRANERVREYILQRVNGIEKGHAHVEVDDDVRTSANIIDGAHAAHFEGSNILVKIDGWDNSSEASALLFSAHFDSVSTVPGVIDDGMAAVALLQMLSYLTAHGPRRTAIFNLNNGEEDGLHGAHAFLQHPCIG</sequence>
<dbReference type="PANTHER" id="PTHR12147">
    <property type="entry name" value="METALLOPEPTIDASE M28 FAMILY MEMBER"/>
    <property type="match status" value="1"/>
</dbReference>
<dbReference type="Pfam" id="PF13391">
    <property type="entry name" value="HNH_2"/>
    <property type="match status" value="1"/>
</dbReference>
<keyword evidence="14" id="KW-0325">Glycoprotein</keyword>
<keyword evidence="19" id="KW-1185">Reference proteome</keyword>
<reference evidence="18 19" key="1">
    <citation type="submission" date="2019-02" db="EMBL/GenBank/DDBJ databases">
        <title>Genome sequencing of the rare red list fungi Hericium alpestre (H. flagellum).</title>
        <authorList>
            <person name="Buettner E."/>
            <person name="Kellner H."/>
        </authorList>
    </citation>
    <scope>NUCLEOTIDE SEQUENCE [LARGE SCALE GENOMIC DNA]</scope>
    <source>
        <strain evidence="18 19">DSM 108284</strain>
    </source>
</reference>
<evidence type="ECO:0000256" key="1">
    <source>
        <dbReference type="ARBA" id="ARBA00001947"/>
    </source>
</evidence>
<evidence type="ECO:0000256" key="12">
    <source>
        <dbReference type="ARBA" id="ARBA00023049"/>
    </source>
</evidence>
<evidence type="ECO:0000313" key="18">
    <source>
        <dbReference type="EMBL" id="TFY74375.1"/>
    </source>
</evidence>
<dbReference type="GO" id="GO:0006508">
    <property type="term" value="P:proteolysis"/>
    <property type="evidence" value="ECO:0007669"/>
    <property type="project" value="UniProtKB-KW"/>
</dbReference>
<evidence type="ECO:0000256" key="9">
    <source>
        <dbReference type="ARBA" id="ARBA00022801"/>
    </source>
</evidence>
<dbReference type="GO" id="GO:0005774">
    <property type="term" value="C:vacuolar membrane"/>
    <property type="evidence" value="ECO:0007669"/>
    <property type="project" value="UniProtKB-SubCell"/>
</dbReference>
<evidence type="ECO:0000256" key="8">
    <source>
        <dbReference type="ARBA" id="ARBA00022723"/>
    </source>
</evidence>
<evidence type="ECO:0000256" key="7">
    <source>
        <dbReference type="ARBA" id="ARBA00022692"/>
    </source>
</evidence>
<evidence type="ECO:0000256" key="15">
    <source>
        <dbReference type="RuleBase" id="RU361240"/>
    </source>
</evidence>
<comment type="subcellular location">
    <subcellularLocation>
        <location evidence="3">Vacuole membrane</location>
        <topology evidence="3">Multi-pass membrane protein</topology>
    </subcellularLocation>
</comment>
<dbReference type="EMBL" id="SFCI01002121">
    <property type="protein sequence ID" value="TFY74375.1"/>
    <property type="molecule type" value="Genomic_DNA"/>
</dbReference>
<organism evidence="18 19">
    <name type="scientific">Hericium alpestre</name>
    <dbReference type="NCBI Taxonomy" id="135208"/>
    <lineage>
        <taxon>Eukaryota</taxon>
        <taxon>Fungi</taxon>
        <taxon>Dikarya</taxon>
        <taxon>Basidiomycota</taxon>
        <taxon>Agaricomycotina</taxon>
        <taxon>Agaricomycetes</taxon>
        <taxon>Russulales</taxon>
        <taxon>Hericiaceae</taxon>
        <taxon>Hericium</taxon>
    </lineage>
</organism>